<organism evidence="1 2">
    <name type="scientific">Angiostrongylus cantonensis</name>
    <name type="common">Rat lungworm</name>
    <dbReference type="NCBI Taxonomy" id="6313"/>
    <lineage>
        <taxon>Eukaryota</taxon>
        <taxon>Metazoa</taxon>
        <taxon>Ecdysozoa</taxon>
        <taxon>Nematoda</taxon>
        <taxon>Chromadorea</taxon>
        <taxon>Rhabditida</taxon>
        <taxon>Rhabditina</taxon>
        <taxon>Rhabditomorpha</taxon>
        <taxon>Strongyloidea</taxon>
        <taxon>Metastrongylidae</taxon>
        <taxon>Angiostrongylus</taxon>
    </lineage>
</organism>
<reference evidence="1" key="1">
    <citation type="submission" date="2012-09" db="EMBL/GenBank/DDBJ databases">
        <authorList>
            <person name="Martin A.A."/>
        </authorList>
    </citation>
    <scope>NUCLEOTIDE SEQUENCE</scope>
</reference>
<reference evidence="2" key="2">
    <citation type="submission" date="2017-02" db="UniProtKB">
        <authorList>
            <consortium name="WormBaseParasite"/>
        </authorList>
    </citation>
    <scope>IDENTIFICATION</scope>
</reference>
<name>A0A0K0DL05_ANGCA</name>
<evidence type="ECO:0000313" key="1">
    <source>
        <dbReference type="Proteomes" id="UP000035642"/>
    </source>
</evidence>
<keyword evidence="1" id="KW-1185">Reference proteome</keyword>
<dbReference type="AlphaFoldDB" id="A0A0K0DL05"/>
<sequence length="71" mass="7937">MRSALLTGEAQRAFITLSPLLCDAAEIVDAILIGQRGADQIRLTRVICDPSTFFLNEDLVFYKPLVKRKTL</sequence>
<dbReference type="Proteomes" id="UP000035642">
    <property type="component" value="Unassembled WGS sequence"/>
</dbReference>
<evidence type="ECO:0000313" key="2">
    <source>
        <dbReference type="WBParaSite" id="ACAC_0001223501-mRNA-1"/>
    </source>
</evidence>
<proteinExistence type="predicted"/>
<accession>A0A0K0DL05</accession>
<dbReference type="WBParaSite" id="ACAC_0001223501-mRNA-1">
    <property type="protein sequence ID" value="ACAC_0001223501-mRNA-1"/>
    <property type="gene ID" value="ACAC_0001223501"/>
</dbReference>
<protein>
    <submittedName>
        <fullName evidence="2">Oxidoreductase</fullName>
    </submittedName>
</protein>